<dbReference type="EMBL" id="JAQQKX010000002">
    <property type="protein sequence ID" value="MDC7682462.1"/>
    <property type="molecule type" value="Genomic_DNA"/>
</dbReference>
<keyword evidence="2" id="KW-1185">Reference proteome</keyword>
<proteinExistence type="predicted"/>
<dbReference type="Proteomes" id="UP001214854">
    <property type="component" value="Unassembled WGS sequence"/>
</dbReference>
<evidence type="ECO:0000313" key="1">
    <source>
        <dbReference type="EMBL" id="MDC7682462.1"/>
    </source>
</evidence>
<protein>
    <submittedName>
        <fullName evidence="1">Uncharacterized protein</fullName>
    </submittedName>
</protein>
<comment type="caution">
    <text evidence="1">The sequence shown here is derived from an EMBL/GenBank/DDBJ whole genome shotgun (WGS) entry which is preliminary data.</text>
</comment>
<name>A0ABT5HR88_9CAUL</name>
<reference evidence="1 2" key="1">
    <citation type="submission" date="2023-01" db="EMBL/GenBank/DDBJ databases">
        <title>Novel species of the genus Asticcacaulis isolated from rivers.</title>
        <authorList>
            <person name="Lu H."/>
        </authorList>
    </citation>
    <scope>NUCLEOTIDE SEQUENCE [LARGE SCALE GENOMIC DNA]</scope>
    <source>
        <strain evidence="1 2">BYS171W</strain>
    </source>
</reference>
<accession>A0ABT5HR88</accession>
<organism evidence="1 2">
    <name type="scientific">Asticcacaulis aquaticus</name>
    <dbReference type="NCBI Taxonomy" id="2984212"/>
    <lineage>
        <taxon>Bacteria</taxon>
        <taxon>Pseudomonadati</taxon>
        <taxon>Pseudomonadota</taxon>
        <taxon>Alphaproteobacteria</taxon>
        <taxon>Caulobacterales</taxon>
        <taxon>Caulobacteraceae</taxon>
        <taxon>Asticcacaulis</taxon>
    </lineage>
</organism>
<dbReference type="RefSeq" id="WP_272746949.1">
    <property type="nucleotide sequence ID" value="NZ_JAQQKX010000002.1"/>
</dbReference>
<evidence type="ECO:0000313" key="2">
    <source>
        <dbReference type="Proteomes" id="UP001214854"/>
    </source>
</evidence>
<sequence length="97" mass="10478">MDDFLKTLKVWTAPSPSAGLSDRIVARAIAKTAIRPSMLAVWREELTLSLTDWRYGMAYKAAALAACALIGVGLTLNLGEPVNEDTNLEEIAFIVGI</sequence>
<gene>
    <name evidence="1" type="ORF">PQU92_04195</name>
</gene>